<dbReference type="Proteomes" id="UP001595616">
    <property type="component" value="Unassembled WGS sequence"/>
</dbReference>
<feature type="domain" description="MacB-like periplasmic core" evidence="8">
    <location>
        <begin position="21"/>
        <end position="235"/>
    </location>
</feature>
<dbReference type="Pfam" id="PF12704">
    <property type="entry name" value="MacB_PCD"/>
    <property type="match status" value="2"/>
</dbReference>
<dbReference type="EMBL" id="JBHRYQ010000001">
    <property type="protein sequence ID" value="MFC3811843.1"/>
    <property type="molecule type" value="Genomic_DNA"/>
</dbReference>
<feature type="domain" description="MacB-like periplasmic core" evidence="8">
    <location>
        <begin position="443"/>
        <end position="608"/>
    </location>
</feature>
<comment type="caution">
    <text evidence="9">The sequence shown here is derived from an EMBL/GenBank/DDBJ whole genome shotgun (WGS) entry which is preliminary data.</text>
</comment>
<feature type="transmembrane region" description="Helical" evidence="6">
    <location>
        <begin position="432"/>
        <end position="455"/>
    </location>
</feature>
<feature type="transmembrane region" description="Helical" evidence="6">
    <location>
        <begin position="341"/>
        <end position="370"/>
    </location>
</feature>
<dbReference type="PANTHER" id="PTHR30572">
    <property type="entry name" value="MEMBRANE COMPONENT OF TRANSPORTER-RELATED"/>
    <property type="match status" value="1"/>
</dbReference>
<feature type="transmembrane region" description="Helical" evidence="6">
    <location>
        <begin position="295"/>
        <end position="320"/>
    </location>
</feature>
<evidence type="ECO:0000313" key="9">
    <source>
        <dbReference type="EMBL" id="MFC3811843.1"/>
    </source>
</evidence>
<keyword evidence="10" id="KW-1185">Reference proteome</keyword>
<dbReference type="InterPro" id="IPR050250">
    <property type="entry name" value="Macrolide_Exporter_MacB"/>
</dbReference>
<evidence type="ECO:0000256" key="3">
    <source>
        <dbReference type="ARBA" id="ARBA00022692"/>
    </source>
</evidence>
<feature type="domain" description="ABC3 transporter permease C-terminal" evidence="7">
    <location>
        <begin position="300"/>
        <end position="415"/>
    </location>
</feature>
<accession>A0ABV7Z0W1</accession>
<evidence type="ECO:0000256" key="5">
    <source>
        <dbReference type="ARBA" id="ARBA00023136"/>
    </source>
</evidence>
<keyword evidence="3 6" id="KW-0812">Transmembrane</keyword>
<evidence type="ECO:0000256" key="1">
    <source>
        <dbReference type="ARBA" id="ARBA00004651"/>
    </source>
</evidence>
<feature type="transmembrane region" description="Helical" evidence="6">
    <location>
        <begin position="20"/>
        <end position="42"/>
    </location>
</feature>
<feature type="transmembrane region" description="Helical" evidence="6">
    <location>
        <begin position="733"/>
        <end position="755"/>
    </location>
</feature>
<evidence type="ECO:0000313" key="10">
    <source>
        <dbReference type="Proteomes" id="UP001595616"/>
    </source>
</evidence>
<dbReference type="PROSITE" id="PS51257">
    <property type="entry name" value="PROKAR_LIPOPROTEIN"/>
    <property type="match status" value="1"/>
</dbReference>
<dbReference type="InterPro" id="IPR003838">
    <property type="entry name" value="ABC3_permease_C"/>
</dbReference>
<evidence type="ECO:0000256" key="6">
    <source>
        <dbReference type="SAM" id="Phobius"/>
    </source>
</evidence>
<gene>
    <name evidence="9" type="ORF">ACFOOI_14365</name>
</gene>
<keyword evidence="5 6" id="KW-0472">Membrane</keyword>
<dbReference type="Pfam" id="PF02687">
    <property type="entry name" value="FtsX"/>
    <property type="match status" value="2"/>
</dbReference>
<comment type="subcellular location">
    <subcellularLocation>
        <location evidence="1">Cell membrane</location>
        <topology evidence="1">Multi-pass membrane protein</topology>
    </subcellularLocation>
</comment>
<reference evidence="10" key="1">
    <citation type="journal article" date="2019" name="Int. J. Syst. Evol. Microbiol.">
        <title>The Global Catalogue of Microorganisms (GCM) 10K type strain sequencing project: providing services to taxonomists for standard genome sequencing and annotation.</title>
        <authorList>
            <consortium name="The Broad Institute Genomics Platform"/>
            <consortium name="The Broad Institute Genome Sequencing Center for Infectious Disease"/>
            <person name="Wu L."/>
            <person name="Ma J."/>
        </authorList>
    </citation>
    <scope>NUCLEOTIDE SEQUENCE [LARGE SCALE GENOMIC DNA]</scope>
    <source>
        <strain evidence="10">CECT 7956</strain>
    </source>
</reference>
<organism evidence="9 10">
    <name type="scientific">Lacihabitans lacunae</name>
    <dbReference type="NCBI Taxonomy" id="1028214"/>
    <lineage>
        <taxon>Bacteria</taxon>
        <taxon>Pseudomonadati</taxon>
        <taxon>Bacteroidota</taxon>
        <taxon>Cytophagia</taxon>
        <taxon>Cytophagales</taxon>
        <taxon>Leadbetterellaceae</taxon>
        <taxon>Lacihabitans</taxon>
    </lineage>
</organism>
<feature type="transmembrane region" description="Helical" evidence="6">
    <location>
        <begin position="681"/>
        <end position="701"/>
    </location>
</feature>
<evidence type="ECO:0000256" key="4">
    <source>
        <dbReference type="ARBA" id="ARBA00022989"/>
    </source>
</evidence>
<evidence type="ECO:0000256" key="2">
    <source>
        <dbReference type="ARBA" id="ARBA00022475"/>
    </source>
</evidence>
<feature type="domain" description="ABC3 transporter permease C-terminal" evidence="7">
    <location>
        <begin position="685"/>
        <end position="797"/>
    </location>
</feature>
<keyword evidence="4 6" id="KW-1133">Transmembrane helix</keyword>
<keyword evidence="2" id="KW-1003">Cell membrane</keyword>
<evidence type="ECO:0000259" key="7">
    <source>
        <dbReference type="Pfam" id="PF02687"/>
    </source>
</evidence>
<proteinExistence type="predicted"/>
<dbReference type="PANTHER" id="PTHR30572:SF18">
    <property type="entry name" value="ABC-TYPE MACROLIDE FAMILY EXPORT SYSTEM PERMEASE COMPONENT 2"/>
    <property type="match status" value="1"/>
</dbReference>
<feature type="transmembrane region" description="Helical" evidence="6">
    <location>
        <begin position="390"/>
        <end position="411"/>
    </location>
</feature>
<name>A0ABV7Z0W1_9BACT</name>
<evidence type="ECO:0000259" key="8">
    <source>
        <dbReference type="Pfam" id="PF12704"/>
    </source>
</evidence>
<sequence length="804" mass="89360">MIKNYFKIAWRSLLKNKAMFGINILGLAIGIASCLVISLFVVDELSYDRFNENADRIVRVTLKAKLGDENIRESSVMAPVGSTLEREFSEVLSSTRLKNTFNVQKVNTGTKKIRSGKMAQVDPNFFDIFTLKFLKGNAKTALENPAGLVLSSSLANTYFGKEDAYGKTLELEGFGIYTVSGIIEDVPQNSHFQFDMFSSLANNEEAKSQSWMSGSFHTYLLLDKNTSSEALEKKLPVIAKKYMGSEVKAGFGMSFDEFLSKGNSIGLFLQPLTKIHLSSNFTNPDLSAGGDIKTVYMFGAIALFMLLIACINFMNLSTAGASKRLKEIGMRKVLGSAKKQLVVQFLAESFLVTLVAMVLGVAMVFVALPYFNDLSGKSLDWQLIVKPLNILLFIVLTLFISLLAGAYPAFFMSSFKPLASLKNRFSSGGNKGIRSGLVVFQFSVSVALILATLVVGQQMDYINKKDMGYQRDNLIVMRHAGLLGSNLNVYKEQLLSDPKIKSITMSAFIPAGPTDDGMELITTSAASMEKLRTRSYSIDEAYIPTLGMTVEKGRNFSSDFSTENQHVILNQTAVKTFGLKGEPVGQMIYKQTKEGSVPLTVIGVVKDFHARSLHEPIEPMIMQYNPYYGLILKTNTADLKSLLSSMQQKWEAFGTGEAFEYAFMDQLFNETYVKEANMNTVLRYFALLTIFIACLGLYGLITFTTERRFKEIGIRKSLGSTVPQIVALLSKDFLKLIGISLLVAFPVGYYVMSIWLQDFEYRINMQWWYFAIAGVSTVVIALFTISFRSIKAANMDPVESLRAE</sequence>
<dbReference type="RefSeq" id="WP_379838696.1">
    <property type="nucleotide sequence ID" value="NZ_JBHRYQ010000001.1"/>
</dbReference>
<dbReference type="InterPro" id="IPR025857">
    <property type="entry name" value="MacB_PCD"/>
</dbReference>
<feature type="transmembrane region" description="Helical" evidence="6">
    <location>
        <begin position="767"/>
        <end position="787"/>
    </location>
</feature>
<protein>
    <submittedName>
        <fullName evidence="9">ABC transporter permease</fullName>
    </submittedName>
</protein>